<evidence type="ECO:0000313" key="3">
    <source>
        <dbReference type="Proteomes" id="UP000184301"/>
    </source>
</evidence>
<dbReference type="STRING" id="1121950.SAMN02745243_03003"/>
<accession>A0A1M6SPI3</accession>
<protein>
    <submittedName>
        <fullName evidence="2">Uncharacterized protein</fullName>
    </submittedName>
</protein>
<keyword evidence="3" id="KW-1185">Reference proteome</keyword>
<evidence type="ECO:0000313" key="2">
    <source>
        <dbReference type="EMBL" id="SHK46595.1"/>
    </source>
</evidence>
<sequence>MIMKYDKMVAITQAESQRKMNIAKNTISDMLKNMERITVAELVKRTGLSRGFFYKNELIRREMDDAIHRQEAIFKNRHPVTMDRKLENSVIDLKIELLKAKTENEKLAEQNQNLKRENELLQQEMEKLNKRVSRKEISVLKKL</sequence>
<dbReference type="Proteomes" id="UP000184301">
    <property type="component" value="Unassembled WGS sequence"/>
</dbReference>
<proteinExistence type="predicted"/>
<name>A0A1M6SPI3_9FIRM</name>
<keyword evidence="1" id="KW-0175">Coiled coil</keyword>
<evidence type="ECO:0000256" key="1">
    <source>
        <dbReference type="SAM" id="Coils"/>
    </source>
</evidence>
<dbReference type="AlphaFoldDB" id="A0A1M6SPI3"/>
<reference evidence="2 3" key="1">
    <citation type="submission" date="2016-11" db="EMBL/GenBank/DDBJ databases">
        <authorList>
            <person name="Jaros S."/>
            <person name="Januszkiewicz K."/>
            <person name="Wedrychowicz H."/>
        </authorList>
    </citation>
    <scope>NUCLEOTIDE SEQUENCE [LARGE SCALE GENOMIC DNA]</scope>
    <source>
        <strain evidence="2 3">DSM 15480</strain>
    </source>
</reference>
<dbReference type="OrthoDB" id="2048737at2"/>
<dbReference type="EMBL" id="FQZY01000051">
    <property type="protein sequence ID" value="SHK46595.1"/>
    <property type="molecule type" value="Genomic_DNA"/>
</dbReference>
<feature type="coiled-coil region" evidence="1">
    <location>
        <begin position="90"/>
        <end position="138"/>
    </location>
</feature>
<dbReference type="InterPro" id="IPR046229">
    <property type="entry name" value="TnpC-like"/>
</dbReference>
<organism evidence="2 3">
    <name type="scientific">Hespellia stercorisuis DSM 15480</name>
    <dbReference type="NCBI Taxonomy" id="1121950"/>
    <lineage>
        <taxon>Bacteria</taxon>
        <taxon>Bacillati</taxon>
        <taxon>Bacillota</taxon>
        <taxon>Clostridia</taxon>
        <taxon>Lachnospirales</taxon>
        <taxon>Lachnospiraceae</taxon>
        <taxon>Hespellia</taxon>
    </lineage>
</organism>
<dbReference type="Pfam" id="PF19776">
    <property type="entry name" value="DUF6262"/>
    <property type="match status" value="1"/>
</dbReference>
<gene>
    <name evidence="2" type="ORF">SAMN02745243_03003</name>
</gene>